<accession>A0A8T2SFD2</accession>
<proteinExistence type="predicted"/>
<dbReference type="InterPro" id="IPR013149">
    <property type="entry name" value="ADH-like_C"/>
</dbReference>
<organism evidence="4 5">
    <name type="scientific">Ceratopteris richardii</name>
    <name type="common">Triangle waterfern</name>
    <dbReference type="NCBI Taxonomy" id="49495"/>
    <lineage>
        <taxon>Eukaryota</taxon>
        <taxon>Viridiplantae</taxon>
        <taxon>Streptophyta</taxon>
        <taxon>Embryophyta</taxon>
        <taxon>Tracheophyta</taxon>
        <taxon>Polypodiopsida</taxon>
        <taxon>Polypodiidae</taxon>
        <taxon>Polypodiales</taxon>
        <taxon>Pteridineae</taxon>
        <taxon>Pteridaceae</taxon>
        <taxon>Parkerioideae</taxon>
        <taxon>Ceratopteris</taxon>
    </lineage>
</organism>
<name>A0A8T2SFD2_CERRI</name>
<dbReference type="Gene3D" id="3.40.50.720">
    <property type="entry name" value="NAD(P)-binding Rossmann-like Domain"/>
    <property type="match status" value="1"/>
</dbReference>
<dbReference type="SMART" id="SM00829">
    <property type="entry name" value="PKS_ER"/>
    <property type="match status" value="1"/>
</dbReference>
<dbReference type="InterPro" id="IPR013154">
    <property type="entry name" value="ADH-like_N"/>
</dbReference>
<dbReference type="InterPro" id="IPR020843">
    <property type="entry name" value="ER"/>
</dbReference>
<dbReference type="GO" id="GO:0070402">
    <property type="term" value="F:NADPH binding"/>
    <property type="evidence" value="ECO:0007669"/>
    <property type="project" value="TreeGrafter"/>
</dbReference>
<dbReference type="SUPFAM" id="SSF51735">
    <property type="entry name" value="NAD(P)-binding Rossmann-fold domains"/>
    <property type="match status" value="1"/>
</dbReference>
<evidence type="ECO:0000256" key="1">
    <source>
        <dbReference type="ARBA" id="ARBA00022857"/>
    </source>
</evidence>
<keyword evidence="1" id="KW-0521">NADP</keyword>
<dbReference type="GO" id="GO:0016651">
    <property type="term" value="F:oxidoreductase activity, acting on NAD(P)H"/>
    <property type="evidence" value="ECO:0007669"/>
    <property type="project" value="TreeGrafter"/>
</dbReference>
<dbReference type="AlphaFoldDB" id="A0A8T2SFD2"/>
<feature type="domain" description="Enoyl reductase (ER)" evidence="3">
    <location>
        <begin position="20"/>
        <end position="333"/>
    </location>
</feature>
<evidence type="ECO:0000256" key="2">
    <source>
        <dbReference type="ARBA" id="ARBA00023002"/>
    </source>
</evidence>
<gene>
    <name evidence="4" type="ORF">KP509_21G083700</name>
</gene>
<evidence type="ECO:0000259" key="3">
    <source>
        <dbReference type="SMART" id="SM00829"/>
    </source>
</evidence>
<dbReference type="PANTHER" id="PTHR48106:SF2">
    <property type="entry name" value="ZN2+-BINDING DEHYDROGENASE"/>
    <property type="match status" value="1"/>
</dbReference>
<dbReference type="Pfam" id="PF00107">
    <property type="entry name" value="ADH_zinc_N"/>
    <property type="match status" value="1"/>
</dbReference>
<keyword evidence="2" id="KW-0560">Oxidoreductase</keyword>
<dbReference type="Pfam" id="PF08240">
    <property type="entry name" value="ADH_N"/>
    <property type="match status" value="1"/>
</dbReference>
<dbReference type="EMBL" id="CM035426">
    <property type="protein sequence ID" value="KAH7316222.1"/>
    <property type="molecule type" value="Genomic_DNA"/>
</dbReference>
<dbReference type="SUPFAM" id="SSF50129">
    <property type="entry name" value="GroES-like"/>
    <property type="match status" value="1"/>
</dbReference>
<dbReference type="InterPro" id="IPR036291">
    <property type="entry name" value="NAD(P)-bd_dom_sf"/>
</dbReference>
<comment type="caution">
    <text evidence="4">The sequence shown here is derived from an EMBL/GenBank/DDBJ whole genome shotgun (WGS) entry which is preliminary data.</text>
</comment>
<dbReference type="Proteomes" id="UP000825935">
    <property type="component" value="Chromosome 21"/>
</dbReference>
<evidence type="ECO:0000313" key="4">
    <source>
        <dbReference type="EMBL" id="KAH7316222.1"/>
    </source>
</evidence>
<dbReference type="OMA" id="TNHEYGT"/>
<keyword evidence="5" id="KW-1185">Reference proteome</keyword>
<reference evidence="4" key="1">
    <citation type="submission" date="2021-08" db="EMBL/GenBank/DDBJ databases">
        <title>WGS assembly of Ceratopteris richardii.</title>
        <authorList>
            <person name="Marchant D.B."/>
            <person name="Chen G."/>
            <person name="Jenkins J."/>
            <person name="Shu S."/>
            <person name="Leebens-Mack J."/>
            <person name="Grimwood J."/>
            <person name="Schmutz J."/>
            <person name="Soltis P."/>
            <person name="Soltis D."/>
            <person name="Chen Z.-H."/>
        </authorList>
    </citation>
    <scope>NUCLEOTIDE SEQUENCE</scope>
    <source>
        <strain evidence="4">Whitten #5841</strain>
        <tissue evidence="4">Leaf</tissue>
    </source>
</reference>
<dbReference type="InterPro" id="IPR011032">
    <property type="entry name" value="GroES-like_sf"/>
</dbReference>
<sequence length="335" mass="36771">MEVGRALEQVSFSVGLEPEEALRLVLKPIPKPSPGHAIVRMIISVINPVDITFIKECRLSSFSGAIPGSEGVGIVHDVGEGVTGFQVGERVVPVIYWDYFVGKGQGAWQDFIEIAETDLISLPESVTDEAASLFIISPWTVFGLLKDLAIPRGEFLLQTAGGSVIGRLVIQLAKHWGVKTISLIRREELRQELLDLGSDEVINSSKEDVLARVLDITQGRRAFAGIDMIAGMSTKVVASAVRDYGNVYVYGMISSQDVVVAAHDLMRKVNVTFWNLTRYLKSKERKQDLLATLPGLFENKVLTPLVANKVQFSHYKKALLESMASGRSGKVLLLH</sequence>
<dbReference type="Gene3D" id="3.90.180.10">
    <property type="entry name" value="Medium-chain alcohol dehydrogenases, catalytic domain"/>
    <property type="match status" value="1"/>
</dbReference>
<dbReference type="PANTHER" id="PTHR48106">
    <property type="entry name" value="QUINONE OXIDOREDUCTASE PIG3-RELATED"/>
    <property type="match status" value="1"/>
</dbReference>
<dbReference type="OrthoDB" id="1909874at2759"/>
<dbReference type="CDD" id="cd05282">
    <property type="entry name" value="ETR_like"/>
    <property type="match status" value="1"/>
</dbReference>
<protein>
    <recommendedName>
        <fullName evidence="3">Enoyl reductase (ER) domain-containing protein</fullName>
    </recommendedName>
</protein>
<evidence type="ECO:0000313" key="5">
    <source>
        <dbReference type="Proteomes" id="UP000825935"/>
    </source>
</evidence>